<sequence length="113" mass="13418">MKELEELTREIREKLPRLKEVKKQSYIGGCNIMTLSAPMLNDVLEWHSKYYCKNSHFEVLNIVINDEKHPAGVFIDYSEEYTARFIWDLSKPFLKDQSPELIKFLHSLIKTKQ</sequence>
<dbReference type="Proteomes" id="UP000271193">
    <property type="component" value="Chromosome"/>
</dbReference>
<gene>
    <name evidence="1" type="ORF">EG339_02715</name>
</gene>
<accession>A0A3G6T6W1</accession>
<dbReference type="EMBL" id="CP033932">
    <property type="protein sequence ID" value="AZB23609.1"/>
    <property type="molecule type" value="Genomic_DNA"/>
</dbReference>
<keyword evidence="2" id="KW-1185">Reference proteome</keyword>
<organism evidence="1 2">
    <name type="scientific">Chryseobacterium bernardetii</name>
    <dbReference type="NCBI Taxonomy" id="1241978"/>
    <lineage>
        <taxon>Bacteria</taxon>
        <taxon>Pseudomonadati</taxon>
        <taxon>Bacteroidota</taxon>
        <taxon>Flavobacteriia</taxon>
        <taxon>Flavobacteriales</taxon>
        <taxon>Weeksellaceae</taxon>
        <taxon>Chryseobacterium group</taxon>
        <taxon>Chryseobacterium</taxon>
    </lineage>
</organism>
<protein>
    <submittedName>
        <fullName evidence="1">Uncharacterized protein</fullName>
    </submittedName>
</protein>
<proteinExistence type="predicted"/>
<evidence type="ECO:0000313" key="1">
    <source>
        <dbReference type="EMBL" id="AZB23609.1"/>
    </source>
</evidence>
<dbReference type="AlphaFoldDB" id="A0A3G6T6W1"/>
<evidence type="ECO:0000313" key="2">
    <source>
        <dbReference type="Proteomes" id="UP000271193"/>
    </source>
</evidence>
<dbReference type="RefSeq" id="WP_123868746.1">
    <property type="nucleotide sequence ID" value="NZ_CP033932.1"/>
</dbReference>
<dbReference type="KEGG" id="cben:EG339_02715"/>
<reference evidence="2" key="1">
    <citation type="submission" date="2018-11" db="EMBL/GenBank/DDBJ databases">
        <title>Proposal to divide the Flavobacteriaceae and reorganize its genera based on Amino Acid Identity values calculated from whole genome sequences.</title>
        <authorList>
            <person name="Nicholson A.C."/>
            <person name="Gulvik C.A."/>
            <person name="Whitney A.M."/>
            <person name="Humrighouse B.W."/>
            <person name="Bell M."/>
            <person name="Holmes B."/>
            <person name="Steigerwalt A.G."/>
            <person name="Villarma A."/>
            <person name="Sheth M."/>
            <person name="Batra D."/>
            <person name="Pryor J."/>
            <person name="Bernardet J.-F."/>
            <person name="Hugo C."/>
            <person name="Kampfer P."/>
            <person name="Newman J."/>
            <person name="McQuiston J.R."/>
        </authorList>
    </citation>
    <scope>NUCLEOTIDE SEQUENCE [LARGE SCALE GENOMIC DNA]</scope>
    <source>
        <strain evidence="2">G0229</strain>
    </source>
</reference>
<dbReference type="GeneID" id="99063713"/>
<name>A0A3G6T6W1_9FLAO</name>